<protein>
    <submittedName>
        <fullName evidence="1">Uncharacterized protein</fullName>
    </submittedName>
</protein>
<gene>
    <name evidence="1" type="ORF">F9278_03125</name>
</gene>
<dbReference type="KEGG" id="sphv:F9278_03125"/>
<accession>A0A5P8KH70</accession>
<sequence>MEWLAGIEARVALLDAALRPIAEEPVDIGDPGWEERMRQRPSAMDEAGVRAEAETVLRAVLTAYADGDDASRVAPRGLFARHTAFRWGVSLAFAPTPDGFRLRLPHLSAVDQGSDTRDELLALRDLCEDARRAGIDLGPLLREAAALSSRVDKYGMGSTRDILLRAAG</sequence>
<evidence type="ECO:0000313" key="1">
    <source>
        <dbReference type="EMBL" id="QFR02347.1"/>
    </source>
</evidence>
<dbReference type="AlphaFoldDB" id="A0A5P8KH70"/>
<dbReference type="Proteomes" id="UP000327294">
    <property type="component" value="Chromosome"/>
</dbReference>
<dbReference type="EMBL" id="CP045096">
    <property type="protein sequence ID" value="QFR02347.1"/>
    <property type="molecule type" value="Genomic_DNA"/>
</dbReference>
<evidence type="ECO:0000313" key="2">
    <source>
        <dbReference type="Proteomes" id="UP000327294"/>
    </source>
</evidence>
<organism evidence="1 2">
    <name type="scientific">Streptomyces phaeolivaceus</name>
    <dbReference type="NCBI Taxonomy" id="2653200"/>
    <lineage>
        <taxon>Bacteria</taxon>
        <taxon>Bacillati</taxon>
        <taxon>Actinomycetota</taxon>
        <taxon>Actinomycetes</taxon>
        <taxon>Kitasatosporales</taxon>
        <taxon>Streptomycetaceae</taxon>
        <taxon>Streptomyces</taxon>
    </lineage>
</organism>
<keyword evidence="2" id="KW-1185">Reference proteome</keyword>
<name>A0A5P8KH70_9ACTN</name>
<proteinExistence type="predicted"/>
<reference evidence="1 2" key="1">
    <citation type="submission" date="2019-10" db="EMBL/GenBank/DDBJ databases">
        <title>Streptomyces sp. strain GY16 isolated from leaves of Broussonetia papyrifera.</title>
        <authorList>
            <person name="Mo P."/>
        </authorList>
    </citation>
    <scope>NUCLEOTIDE SEQUENCE [LARGE SCALE GENOMIC DNA]</scope>
    <source>
        <strain evidence="1 2">GY16</strain>
    </source>
</reference>